<comment type="caution">
    <text evidence="2">The sequence shown here is derived from an EMBL/GenBank/DDBJ whole genome shotgun (WGS) entry which is preliminary data.</text>
</comment>
<name>A0ABQ6JXF7_9MICO</name>
<gene>
    <name evidence="2" type="ORF">GCM10025869_19940</name>
</gene>
<evidence type="ECO:0000313" key="2">
    <source>
        <dbReference type="EMBL" id="GMA91465.1"/>
    </source>
</evidence>
<feature type="compositionally biased region" description="Basic and acidic residues" evidence="1">
    <location>
        <begin position="160"/>
        <end position="171"/>
    </location>
</feature>
<sequence>MRSHRRDHGIRRPRSAQRTRQQAAEHRSGIDEAAGEVRGNVEALHERGIPLARAHLDEARRGGVGALGDLASREPEGEQIGDEQEGVGPLERARKPVGGELEEGVERQVLQAVARIELGCRHALVHDVDGREVAVVAVRVRLAQHPSIAQQRVIDGPRVDADRDETGERRTASASPSTMFRYSSVTDQCRPSGVRTGAFGKRATSSRRSSPCVRWPRITRPLVAPRSTAATVPWRGGAGVTAVSWLSPFRERYPFRRALPVDR</sequence>
<reference evidence="3" key="1">
    <citation type="journal article" date="2019" name="Int. J. Syst. Evol. Microbiol.">
        <title>The Global Catalogue of Microorganisms (GCM) 10K type strain sequencing project: providing services to taxonomists for standard genome sequencing and annotation.</title>
        <authorList>
            <consortium name="The Broad Institute Genomics Platform"/>
            <consortium name="The Broad Institute Genome Sequencing Center for Infectious Disease"/>
            <person name="Wu L."/>
            <person name="Ma J."/>
        </authorList>
    </citation>
    <scope>NUCLEOTIDE SEQUENCE [LARGE SCALE GENOMIC DNA]</scope>
    <source>
        <strain evidence="3">NBRC 108755</strain>
    </source>
</reference>
<feature type="region of interest" description="Disordered" evidence="1">
    <location>
        <begin position="1"/>
        <end position="37"/>
    </location>
</feature>
<dbReference type="Proteomes" id="UP001157069">
    <property type="component" value="Unassembled WGS sequence"/>
</dbReference>
<feature type="region of interest" description="Disordered" evidence="1">
    <location>
        <begin position="67"/>
        <end position="90"/>
    </location>
</feature>
<organism evidence="2 3">
    <name type="scientific">Homoserinibacter gongjuensis</name>
    <dbReference type="NCBI Taxonomy" id="1162968"/>
    <lineage>
        <taxon>Bacteria</taxon>
        <taxon>Bacillati</taxon>
        <taxon>Actinomycetota</taxon>
        <taxon>Actinomycetes</taxon>
        <taxon>Micrococcales</taxon>
        <taxon>Microbacteriaceae</taxon>
        <taxon>Homoserinibacter</taxon>
    </lineage>
</organism>
<keyword evidence="3" id="KW-1185">Reference proteome</keyword>
<dbReference type="EMBL" id="BSVA01000001">
    <property type="protein sequence ID" value="GMA91465.1"/>
    <property type="molecule type" value="Genomic_DNA"/>
</dbReference>
<proteinExistence type="predicted"/>
<feature type="compositionally biased region" description="Basic residues" evidence="1">
    <location>
        <begin position="1"/>
        <end position="17"/>
    </location>
</feature>
<evidence type="ECO:0000313" key="3">
    <source>
        <dbReference type="Proteomes" id="UP001157069"/>
    </source>
</evidence>
<feature type="compositionally biased region" description="Polar residues" evidence="1">
    <location>
        <begin position="172"/>
        <end position="186"/>
    </location>
</feature>
<evidence type="ECO:0000256" key="1">
    <source>
        <dbReference type="SAM" id="MobiDB-lite"/>
    </source>
</evidence>
<feature type="region of interest" description="Disordered" evidence="1">
    <location>
        <begin position="160"/>
        <end position="186"/>
    </location>
</feature>
<protein>
    <submittedName>
        <fullName evidence="2">Uncharacterized protein</fullName>
    </submittedName>
</protein>
<accession>A0ABQ6JXF7</accession>